<name>A0A0F8ZCL6_9ZZZZ</name>
<feature type="non-terminal residue" evidence="1">
    <location>
        <position position="143"/>
    </location>
</feature>
<dbReference type="EMBL" id="LAZR01064299">
    <property type="protein sequence ID" value="KKK57791.1"/>
    <property type="molecule type" value="Genomic_DNA"/>
</dbReference>
<accession>A0A0F8ZCL6</accession>
<organism evidence="1">
    <name type="scientific">marine sediment metagenome</name>
    <dbReference type="NCBI Taxonomy" id="412755"/>
    <lineage>
        <taxon>unclassified sequences</taxon>
        <taxon>metagenomes</taxon>
        <taxon>ecological metagenomes</taxon>
    </lineage>
</organism>
<sequence>MADFPVFGGQAYDAVGVDAAVSTGTAIAGHASVNTKGSWTEIVASTLRPSSWMVVNLQLFSDAEALFDIGVGAATEQLLISNLYHGRTAGDSRLQGHYFFPIQIAAGTRIVARMQGSGGADSGRLHLQLGYGGFPLVGLSGVD</sequence>
<gene>
    <name evidence="1" type="ORF">LCGC14_3050910</name>
</gene>
<comment type="caution">
    <text evidence="1">The sequence shown here is derived from an EMBL/GenBank/DDBJ whole genome shotgun (WGS) entry which is preliminary data.</text>
</comment>
<dbReference type="AlphaFoldDB" id="A0A0F8ZCL6"/>
<evidence type="ECO:0008006" key="2">
    <source>
        <dbReference type="Google" id="ProtNLM"/>
    </source>
</evidence>
<proteinExistence type="predicted"/>
<protein>
    <recommendedName>
        <fullName evidence="2">F5/8 type C domain-containing protein</fullName>
    </recommendedName>
</protein>
<evidence type="ECO:0000313" key="1">
    <source>
        <dbReference type="EMBL" id="KKK57791.1"/>
    </source>
</evidence>
<reference evidence="1" key="1">
    <citation type="journal article" date="2015" name="Nature">
        <title>Complex archaea that bridge the gap between prokaryotes and eukaryotes.</title>
        <authorList>
            <person name="Spang A."/>
            <person name="Saw J.H."/>
            <person name="Jorgensen S.L."/>
            <person name="Zaremba-Niedzwiedzka K."/>
            <person name="Martijn J."/>
            <person name="Lind A.E."/>
            <person name="van Eijk R."/>
            <person name="Schleper C."/>
            <person name="Guy L."/>
            <person name="Ettema T.J."/>
        </authorList>
    </citation>
    <scope>NUCLEOTIDE SEQUENCE</scope>
</reference>